<sequence length="314" mass="33337">MTGAVVRRVRRGAGLLGVLCVLLGSVPAGRAESAPSPSGFSLQVSPTRLEIPAGTVTTSRYFLLTNRGNTSFEVTVEKADFVADERGAMSFLPGAPYAASEWVTVRPKGLRLKAGESRKVLVRLEVPAAPEPGDHQLAVLFKVPAGRTAANIRINRTIATPIFITVPGPVDDSVAVTDLRAPGFTLGGPVDITTRIRDFGTIHRDFRGTGRLRVRVGGDEVQFPDFTVLRGSTREVGARWNPPLICVCHATVSVPGPGGGTHASTRIVVLPLHLLAIPLAALTALSPIWFLRRRRRARVPAAAAPGGVEDGHHS</sequence>
<accession>A0ABW1NSH2</accession>
<proteinExistence type="predicted"/>
<dbReference type="RefSeq" id="WP_380761129.1">
    <property type="nucleotide sequence ID" value="NZ_JBHSRF010000079.1"/>
</dbReference>
<keyword evidence="3" id="KW-1185">Reference proteome</keyword>
<evidence type="ECO:0000313" key="3">
    <source>
        <dbReference type="Proteomes" id="UP001596137"/>
    </source>
</evidence>
<dbReference type="EMBL" id="JBHSRF010000079">
    <property type="protein sequence ID" value="MFC6086191.1"/>
    <property type="molecule type" value="Genomic_DNA"/>
</dbReference>
<organism evidence="2 3">
    <name type="scientific">Sphaerisporangium aureirubrum</name>
    <dbReference type="NCBI Taxonomy" id="1544736"/>
    <lineage>
        <taxon>Bacteria</taxon>
        <taxon>Bacillati</taxon>
        <taxon>Actinomycetota</taxon>
        <taxon>Actinomycetes</taxon>
        <taxon>Streptosporangiales</taxon>
        <taxon>Streptosporangiaceae</taxon>
        <taxon>Sphaerisporangium</taxon>
    </lineage>
</organism>
<comment type="caution">
    <text evidence="2">The sequence shown here is derived from an EMBL/GenBank/DDBJ whole genome shotgun (WGS) entry which is preliminary data.</text>
</comment>
<evidence type="ECO:0000256" key="1">
    <source>
        <dbReference type="SAM" id="Phobius"/>
    </source>
</evidence>
<keyword evidence="1" id="KW-1133">Transmembrane helix</keyword>
<evidence type="ECO:0000313" key="2">
    <source>
        <dbReference type="EMBL" id="MFC6086191.1"/>
    </source>
</evidence>
<keyword evidence="1" id="KW-0472">Membrane</keyword>
<keyword evidence="1" id="KW-0812">Transmembrane</keyword>
<reference evidence="3" key="1">
    <citation type="journal article" date="2019" name="Int. J. Syst. Evol. Microbiol.">
        <title>The Global Catalogue of Microorganisms (GCM) 10K type strain sequencing project: providing services to taxonomists for standard genome sequencing and annotation.</title>
        <authorList>
            <consortium name="The Broad Institute Genomics Platform"/>
            <consortium name="The Broad Institute Genome Sequencing Center for Infectious Disease"/>
            <person name="Wu L."/>
            <person name="Ma J."/>
        </authorList>
    </citation>
    <scope>NUCLEOTIDE SEQUENCE [LARGE SCALE GENOMIC DNA]</scope>
    <source>
        <strain evidence="3">JCM 30346</strain>
    </source>
</reference>
<name>A0ABW1NSH2_9ACTN</name>
<evidence type="ECO:0008006" key="4">
    <source>
        <dbReference type="Google" id="ProtNLM"/>
    </source>
</evidence>
<gene>
    <name evidence="2" type="ORF">ACFP1K_33835</name>
</gene>
<feature type="transmembrane region" description="Helical" evidence="1">
    <location>
        <begin position="270"/>
        <end position="291"/>
    </location>
</feature>
<protein>
    <recommendedName>
        <fullName evidence="4">DUF916 domain-containing protein</fullName>
    </recommendedName>
</protein>
<dbReference type="Proteomes" id="UP001596137">
    <property type="component" value="Unassembled WGS sequence"/>
</dbReference>